<proteinExistence type="predicted"/>
<evidence type="ECO:0000313" key="3">
    <source>
        <dbReference type="Proteomes" id="UP001152607"/>
    </source>
</evidence>
<accession>A0A9W4UUU5</accession>
<name>A0A9W4UUU5_9PLEO</name>
<comment type="caution">
    <text evidence="2">The sequence shown here is derived from an EMBL/GenBank/DDBJ whole genome shotgun (WGS) entry which is preliminary data.</text>
</comment>
<dbReference type="AlphaFoldDB" id="A0A9W4UUU5"/>
<protein>
    <submittedName>
        <fullName evidence="2">Uncharacterized protein</fullName>
    </submittedName>
</protein>
<evidence type="ECO:0000313" key="2">
    <source>
        <dbReference type="EMBL" id="CAI6341147.1"/>
    </source>
</evidence>
<keyword evidence="3" id="KW-1185">Reference proteome</keyword>
<dbReference type="EMBL" id="CAOQHR010000011">
    <property type="protein sequence ID" value="CAI6341147.1"/>
    <property type="molecule type" value="Genomic_DNA"/>
</dbReference>
<organism evidence="2 3">
    <name type="scientific">Periconia digitata</name>
    <dbReference type="NCBI Taxonomy" id="1303443"/>
    <lineage>
        <taxon>Eukaryota</taxon>
        <taxon>Fungi</taxon>
        <taxon>Dikarya</taxon>
        <taxon>Ascomycota</taxon>
        <taxon>Pezizomycotina</taxon>
        <taxon>Dothideomycetes</taxon>
        <taxon>Pleosporomycetidae</taxon>
        <taxon>Pleosporales</taxon>
        <taxon>Massarineae</taxon>
        <taxon>Periconiaceae</taxon>
        <taxon>Periconia</taxon>
    </lineage>
</organism>
<feature type="region of interest" description="Disordered" evidence="1">
    <location>
        <begin position="1"/>
        <end position="81"/>
    </location>
</feature>
<sequence length="171" mass="18537">MSARNPDIGQVPSRAGSTAPKRTHEPTYMHTTVKRTNSRHEVTRPRKLSSCAKRCSPPSGETDSVHIHPHNVPQTASLNPGLRISQKPASRGTTCGPSLRASPTAHAGIRWNHPSSALSPRHSFRGQGCTLTDVKQLTIWLQQATCRGQPTSCVAFWLAALHSPMGLTTHT</sequence>
<reference evidence="2" key="1">
    <citation type="submission" date="2023-01" db="EMBL/GenBank/DDBJ databases">
        <authorList>
            <person name="Van Ghelder C."/>
            <person name="Rancurel C."/>
        </authorList>
    </citation>
    <scope>NUCLEOTIDE SEQUENCE</scope>
    <source>
        <strain evidence="2">CNCM I-4278</strain>
    </source>
</reference>
<gene>
    <name evidence="2" type="ORF">PDIGIT_LOCUS14340</name>
</gene>
<dbReference type="Proteomes" id="UP001152607">
    <property type="component" value="Unassembled WGS sequence"/>
</dbReference>
<evidence type="ECO:0000256" key="1">
    <source>
        <dbReference type="SAM" id="MobiDB-lite"/>
    </source>
</evidence>